<proteinExistence type="predicted"/>
<protein>
    <submittedName>
        <fullName evidence="1">Uncharacterized protein</fullName>
    </submittedName>
</protein>
<dbReference type="RefSeq" id="WP_146206376.1">
    <property type="nucleotide sequence ID" value="NZ_QJJR01000015.1"/>
</dbReference>
<organism evidence="1 2">
    <name type="scientific">Streptohalobacillus salinus</name>
    <dbReference type="NCBI Taxonomy" id="621096"/>
    <lineage>
        <taxon>Bacteria</taxon>
        <taxon>Bacillati</taxon>
        <taxon>Bacillota</taxon>
        <taxon>Bacilli</taxon>
        <taxon>Bacillales</taxon>
        <taxon>Bacillaceae</taxon>
        <taxon>Streptohalobacillus</taxon>
    </lineage>
</organism>
<keyword evidence="2" id="KW-1185">Reference proteome</keyword>
<dbReference type="OrthoDB" id="6197054at2"/>
<dbReference type="AlphaFoldDB" id="A0A2V3W078"/>
<name>A0A2V3W078_9BACI</name>
<reference evidence="1 2" key="1">
    <citation type="submission" date="2018-05" db="EMBL/GenBank/DDBJ databases">
        <title>Genomic Encyclopedia of Type Strains, Phase IV (KMG-IV): sequencing the most valuable type-strain genomes for metagenomic binning, comparative biology and taxonomic classification.</title>
        <authorList>
            <person name="Goeker M."/>
        </authorList>
    </citation>
    <scope>NUCLEOTIDE SEQUENCE [LARGE SCALE GENOMIC DNA]</scope>
    <source>
        <strain evidence="1 2">DSM 22440</strain>
    </source>
</reference>
<sequence length="70" mass="7965">MSISHTIRMLLDIQDKNIIFEGDCIYEGTLTHIPTQCENCEIENEHYTVIKNETKISVIVLPKKPPHASA</sequence>
<gene>
    <name evidence="1" type="ORF">DES38_11542</name>
</gene>
<dbReference type="Proteomes" id="UP000247922">
    <property type="component" value="Unassembled WGS sequence"/>
</dbReference>
<dbReference type="EMBL" id="QJJR01000015">
    <property type="protein sequence ID" value="PXW87723.1"/>
    <property type="molecule type" value="Genomic_DNA"/>
</dbReference>
<accession>A0A2V3W078</accession>
<comment type="caution">
    <text evidence="1">The sequence shown here is derived from an EMBL/GenBank/DDBJ whole genome shotgun (WGS) entry which is preliminary data.</text>
</comment>
<evidence type="ECO:0000313" key="1">
    <source>
        <dbReference type="EMBL" id="PXW87723.1"/>
    </source>
</evidence>
<evidence type="ECO:0000313" key="2">
    <source>
        <dbReference type="Proteomes" id="UP000247922"/>
    </source>
</evidence>